<dbReference type="Proteomes" id="UP000000792">
    <property type="component" value="Chromosome"/>
</dbReference>
<reference evidence="2 3" key="1">
    <citation type="journal article" date="2010" name="Proc. Natl. Acad. Sci. U.S.A.">
        <title>Nitrosopumilus maritimus genome reveals unique mechanisms for nitrification and autotrophy in globally distributed marine crenarchaea.</title>
        <authorList>
            <person name="Walker C.B."/>
            <person name="de la Torre J.R."/>
            <person name="Klotz M.G."/>
            <person name="Urakawa H."/>
            <person name="Pinel N."/>
            <person name="Arp D.J."/>
            <person name="Brochier-Armanet C."/>
            <person name="Chain P.S."/>
            <person name="Chan P.P."/>
            <person name="Gollabgir A."/>
            <person name="Hemp J."/>
            <person name="Hugler M."/>
            <person name="Karr E.A."/>
            <person name="Konneke M."/>
            <person name="Shin M."/>
            <person name="Lawton T.J."/>
            <person name="Lowe T."/>
            <person name="Martens-Habbena W."/>
            <person name="Sayavedra-Soto L.A."/>
            <person name="Lang D."/>
            <person name="Sievert S.M."/>
            <person name="Rosenzweig A.C."/>
            <person name="Manning G."/>
            <person name="Stahl D.A."/>
        </authorList>
    </citation>
    <scope>NUCLEOTIDE SEQUENCE [LARGE SCALE GENOMIC DNA]</scope>
    <source>
        <strain evidence="2 3">SCM1</strain>
    </source>
</reference>
<proteinExistence type="predicted"/>
<keyword evidence="1" id="KW-1133">Transmembrane helix</keyword>
<dbReference type="EMBL" id="CP000866">
    <property type="protein sequence ID" value="ABX13446.1"/>
    <property type="molecule type" value="Genomic_DNA"/>
</dbReference>
<sequence>MEHVSNKVIIPITGVIIAIIAIAVVMINFEQPETMEIEDTIDREIQPVEETTPEIQEKLDEIKKINLENTYSPKDREWITSGPFQIDRSEYLLGEKIFLRIGGLDYKEKGQVVFLRPLNITHYEVYWSIPFDGADKPAFNYYLQPQLSKIKGYCSVDDFVGDWRVVFRGTDYQNLEFKIIEDILPGDENNYQPVC</sequence>
<evidence type="ECO:0000313" key="2">
    <source>
        <dbReference type="EMBL" id="ABX13446.1"/>
    </source>
</evidence>
<name>A9A5W8_NITMS</name>
<accession>A9A5W8</accession>
<protein>
    <submittedName>
        <fullName evidence="2">Uncharacterized protein</fullName>
    </submittedName>
</protein>
<evidence type="ECO:0000313" key="3">
    <source>
        <dbReference type="Proteomes" id="UP000000792"/>
    </source>
</evidence>
<dbReference type="EnsemblBacteria" id="ABX13446">
    <property type="protein sequence ID" value="ABX13446"/>
    <property type="gene ID" value="Nmar_1550"/>
</dbReference>
<dbReference type="KEGG" id="nmr:Nmar_1550"/>
<keyword evidence="1" id="KW-0472">Membrane</keyword>
<dbReference type="eggNOG" id="arCOG08828">
    <property type="taxonomic scope" value="Archaea"/>
</dbReference>
<keyword evidence="1" id="KW-0812">Transmembrane</keyword>
<gene>
    <name evidence="2" type="ordered locus">Nmar_1550</name>
</gene>
<dbReference type="STRING" id="436308.Nmar_1550"/>
<evidence type="ECO:0000256" key="1">
    <source>
        <dbReference type="SAM" id="Phobius"/>
    </source>
</evidence>
<organism evidence="2 3">
    <name type="scientific">Nitrosopumilus maritimus (strain SCM1)</name>
    <dbReference type="NCBI Taxonomy" id="436308"/>
    <lineage>
        <taxon>Archaea</taxon>
        <taxon>Nitrososphaerota</taxon>
        <taxon>Nitrososphaeria</taxon>
        <taxon>Nitrosopumilales</taxon>
        <taxon>Nitrosopumilaceae</taxon>
        <taxon>Nitrosopumilus</taxon>
    </lineage>
</organism>
<dbReference type="HOGENOM" id="CLU_1418632_0_0_2"/>
<feature type="transmembrane region" description="Helical" evidence="1">
    <location>
        <begin position="9"/>
        <end position="29"/>
    </location>
</feature>
<dbReference type="AlphaFoldDB" id="A9A5W8"/>
<keyword evidence="3" id="KW-1185">Reference proteome</keyword>
<dbReference type="InParanoid" id="A9A5W8"/>